<dbReference type="InterPro" id="IPR003889">
    <property type="entry name" value="FYrich_C"/>
</dbReference>
<dbReference type="PROSITE" id="PS51543">
    <property type="entry name" value="FYRC"/>
    <property type="match status" value="1"/>
</dbReference>
<dbReference type="EMBL" id="GHES01009553">
    <property type="protein sequence ID" value="MPA40112.1"/>
    <property type="molecule type" value="Transcribed_RNA"/>
</dbReference>
<organism evidence="1">
    <name type="scientific">Davidia involucrata</name>
    <name type="common">Dove tree</name>
    <dbReference type="NCBI Taxonomy" id="16924"/>
    <lineage>
        <taxon>Eukaryota</taxon>
        <taxon>Viridiplantae</taxon>
        <taxon>Streptophyta</taxon>
        <taxon>Embryophyta</taxon>
        <taxon>Tracheophyta</taxon>
        <taxon>Spermatophyta</taxon>
        <taxon>Magnoliopsida</taxon>
        <taxon>eudicotyledons</taxon>
        <taxon>Gunneridae</taxon>
        <taxon>Pentapetalae</taxon>
        <taxon>asterids</taxon>
        <taxon>Cornales</taxon>
        <taxon>Nyssaceae</taxon>
        <taxon>Davidia</taxon>
    </lineage>
</organism>
<dbReference type="Pfam" id="PF05965">
    <property type="entry name" value="FYRC"/>
    <property type="match status" value="1"/>
</dbReference>
<sequence length="133" mass="14740">MKLPPLQPPGSLDGLEMFGFSSPAIVQVIQGMDRNQVCTDYWKSRPLMQIPQHSQSGDNGSNIFPRSEILNDQEANKGHPLPAGVNTVLSGLFKKANPEELHALYSILSENKPTTDQGLVTRLLNVEIHKRPR</sequence>
<dbReference type="AlphaFoldDB" id="A0A5B6Z7D0"/>
<evidence type="ECO:0000313" key="1">
    <source>
        <dbReference type="EMBL" id="MPA40112.1"/>
    </source>
</evidence>
<dbReference type="GO" id="GO:0005634">
    <property type="term" value="C:nucleus"/>
    <property type="evidence" value="ECO:0007669"/>
    <property type="project" value="InterPro"/>
</dbReference>
<protein>
    <submittedName>
        <fullName evidence="1">Uncharacterized protein</fullName>
    </submittedName>
</protein>
<name>A0A5B6Z7D0_DAVIN</name>
<reference evidence="1" key="1">
    <citation type="submission" date="2019-08" db="EMBL/GenBank/DDBJ databases">
        <title>Reference gene set and small RNA set construction with multiple tissues from Davidia involucrata Baill.</title>
        <authorList>
            <person name="Yang H."/>
            <person name="Zhou C."/>
            <person name="Li G."/>
            <person name="Wang J."/>
            <person name="Gao P."/>
            <person name="Wang M."/>
            <person name="Wang R."/>
            <person name="Zhao Y."/>
        </authorList>
    </citation>
    <scope>NUCLEOTIDE SEQUENCE</scope>
    <source>
        <tissue evidence="1">Mixed with DoveR01_LX</tissue>
    </source>
</reference>
<gene>
    <name evidence="1" type="ORF">Din_009553</name>
</gene>
<accession>A0A5B6Z7D0</accession>
<proteinExistence type="predicted"/>